<proteinExistence type="predicted"/>
<dbReference type="InterPro" id="IPR007345">
    <property type="entry name" value="Polysacch_pyruvyl_Trfase"/>
</dbReference>
<dbReference type="STRING" id="1120964.GCA_001313265_02320"/>
<keyword evidence="2" id="KW-0808">Transferase</keyword>
<evidence type="ECO:0000259" key="1">
    <source>
        <dbReference type="Pfam" id="PF04230"/>
    </source>
</evidence>
<dbReference type="RefSeq" id="WP_103923083.1">
    <property type="nucleotide sequence ID" value="NZ_FNVR01000001.1"/>
</dbReference>
<keyword evidence="3" id="KW-1185">Reference proteome</keyword>
<sequence length="371" mass="42300">MKIGILTQPLGHNYGGILQNFALQKFLRNNEYSVSTINLRGLQRKSSLQSRFKTQVAISIKKVAKSYISKDSLYLALQDFIQNEIILTEPYNAPLKRTTLTNHNFDTFIVGSDQVWRPSYSPNLLNYFLDFCKEEQVRKISYGASFGNGESEYTSKELIECKKLLSLFDGVSVREETGVKSCKDLFDINSTLVCDPTLLLSADDYKSKINKFHGNSICAFYLLSPNFEKISFILSYCKKNNLIPVSMTPLKHSNSETAKHIFSPTYMISVSEWLGFISNSNLVITDSFHGTIFSVIFNTPFLTFDNPSRGSDRIKGFLNITNLENHFLSNETTIESENHLIPTIDWQIVNESLRPLVESSKHFLNYHLKLN</sequence>
<reference evidence="3" key="1">
    <citation type="submission" date="2016-10" db="EMBL/GenBank/DDBJ databases">
        <authorList>
            <person name="Varghese N."/>
            <person name="Submissions S."/>
        </authorList>
    </citation>
    <scope>NUCLEOTIDE SEQUENCE [LARGE SCALE GENOMIC DNA]</scope>
    <source>
        <strain evidence="3">DSM 17298</strain>
    </source>
</reference>
<evidence type="ECO:0000313" key="3">
    <source>
        <dbReference type="Proteomes" id="UP000236736"/>
    </source>
</evidence>
<dbReference type="Proteomes" id="UP000236736">
    <property type="component" value="Unassembled WGS sequence"/>
</dbReference>
<dbReference type="Pfam" id="PF04230">
    <property type="entry name" value="PS_pyruv_trans"/>
    <property type="match status" value="1"/>
</dbReference>
<dbReference type="OrthoDB" id="9799278at2"/>
<dbReference type="AlphaFoldDB" id="A0A1H5SE55"/>
<name>A0A1H5SE55_9BACT</name>
<protein>
    <submittedName>
        <fullName evidence="2">Polysaccharide pyruvyl transferase</fullName>
    </submittedName>
</protein>
<gene>
    <name evidence="2" type="ORF">SAMN03080598_00381</name>
</gene>
<evidence type="ECO:0000313" key="2">
    <source>
        <dbReference type="EMBL" id="SEF48121.1"/>
    </source>
</evidence>
<organism evidence="2 3">
    <name type="scientific">Algoriphagus boritolerans DSM 17298 = JCM 18970</name>
    <dbReference type="NCBI Taxonomy" id="1120964"/>
    <lineage>
        <taxon>Bacteria</taxon>
        <taxon>Pseudomonadati</taxon>
        <taxon>Bacteroidota</taxon>
        <taxon>Cytophagia</taxon>
        <taxon>Cytophagales</taxon>
        <taxon>Cyclobacteriaceae</taxon>
        <taxon>Algoriphagus</taxon>
    </lineage>
</organism>
<accession>A0A1H5SE55</accession>
<dbReference type="EMBL" id="FNVR01000001">
    <property type="protein sequence ID" value="SEF48121.1"/>
    <property type="molecule type" value="Genomic_DNA"/>
</dbReference>
<feature type="domain" description="Polysaccharide pyruvyl transferase" evidence="1">
    <location>
        <begin position="13"/>
        <end position="306"/>
    </location>
</feature>
<dbReference type="GO" id="GO:0016740">
    <property type="term" value="F:transferase activity"/>
    <property type="evidence" value="ECO:0007669"/>
    <property type="project" value="UniProtKB-KW"/>
</dbReference>